<evidence type="ECO:0000313" key="4">
    <source>
        <dbReference type="EMBL" id="QEN03632.1"/>
    </source>
</evidence>
<dbReference type="KEGG" id="sper:EW093_02595"/>
<proteinExistence type="inferred from homology"/>
<sequence>MKIRNVVLMLMVALLTVGSAFASNNAETSEKVKLVVLGYGDASTPDGKQFQINIENFIAANPEIEVEWDMQYDELYHQKLQAMLAGGEQLDLAYMWNGGSRHQPVKDAGEEIDQLQFVDATQYDPAALIGGGANGELFSIPVSKGAHTVMYSNDDLLKELGLTVAKTYEEMLAQNEIAKAAGKFALAYPGATAWAHNTFVYSVLVGRFGGAQHAKDLIAKKAKFTDEPTVKAFEFIKKMYDDGLVTEDTLQADYGVSLAQFNNNEALYFIDGGWRAAQVTLPNFTWNKFFAVPGEVAPGSGNGGYSAGYSIMKSATLDPARKAAATKLLQYMTGEDASIVRALYSGAVPTFKVKGDIVYKEGTEPAAEYIASLSQITDTVGDYIDGTTNGHYCDGIIEIWLGTKTPMQLAEETQAIYEAN</sequence>
<gene>
    <name evidence="4" type="ORF">EW093_02595</name>
</gene>
<keyword evidence="5" id="KW-1185">Reference proteome</keyword>
<dbReference type="AlphaFoldDB" id="A0A5C1QBR1"/>
<dbReference type="RefSeq" id="WP_149566890.1">
    <property type="nucleotide sequence ID" value="NZ_CP035807.1"/>
</dbReference>
<organism evidence="4 5">
    <name type="scientific">Thiospirochaeta perfilievii</name>
    <dbReference type="NCBI Taxonomy" id="252967"/>
    <lineage>
        <taxon>Bacteria</taxon>
        <taxon>Pseudomonadati</taxon>
        <taxon>Spirochaetota</taxon>
        <taxon>Spirochaetia</taxon>
        <taxon>Spirochaetales</taxon>
        <taxon>Spirochaetaceae</taxon>
        <taxon>Thiospirochaeta</taxon>
    </lineage>
</organism>
<comment type="similarity">
    <text evidence="2">Belongs to the bacterial solute-binding protein 1 family.</text>
</comment>
<dbReference type="SUPFAM" id="SSF53850">
    <property type="entry name" value="Periplasmic binding protein-like II"/>
    <property type="match status" value="1"/>
</dbReference>
<dbReference type="EMBL" id="CP035807">
    <property type="protein sequence ID" value="QEN03632.1"/>
    <property type="molecule type" value="Genomic_DNA"/>
</dbReference>
<dbReference type="Pfam" id="PF13416">
    <property type="entry name" value="SBP_bac_8"/>
    <property type="match status" value="1"/>
</dbReference>
<dbReference type="PANTHER" id="PTHR43649:SF12">
    <property type="entry name" value="DIACETYLCHITOBIOSE BINDING PROTEIN DASA"/>
    <property type="match status" value="1"/>
</dbReference>
<dbReference type="PANTHER" id="PTHR43649">
    <property type="entry name" value="ARABINOSE-BINDING PROTEIN-RELATED"/>
    <property type="match status" value="1"/>
</dbReference>
<dbReference type="Proteomes" id="UP000323824">
    <property type="component" value="Chromosome"/>
</dbReference>
<feature type="signal peptide" evidence="3">
    <location>
        <begin position="1"/>
        <end position="22"/>
    </location>
</feature>
<reference evidence="4 5" key="1">
    <citation type="submission" date="2019-02" db="EMBL/GenBank/DDBJ databases">
        <authorList>
            <person name="Fomenkov A."/>
            <person name="Dubinina G."/>
            <person name="Grabovich M."/>
            <person name="Vincze T."/>
            <person name="Roberts R.J."/>
        </authorList>
    </citation>
    <scope>NUCLEOTIDE SEQUENCE [LARGE SCALE GENOMIC DNA]</scope>
    <source>
        <strain evidence="4 5">P</strain>
    </source>
</reference>
<accession>A0A5C1QBR1</accession>
<reference evidence="4 5" key="2">
    <citation type="submission" date="2019-09" db="EMBL/GenBank/DDBJ databases">
        <title>Complete Genome Sequence and Methylome Analysis of free living Spirochaetas.</title>
        <authorList>
            <person name="Leshcheva N."/>
            <person name="Mikheeva N."/>
        </authorList>
    </citation>
    <scope>NUCLEOTIDE SEQUENCE [LARGE SCALE GENOMIC DNA]</scope>
    <source>
        <strain evidence="4 5">P</strain>
    </source>
</reference>
<dbReference type="InterPro" id="IPR006059">
    <property type="entry name" value="SBP"/>
</dbReference>
<comment type="subcellular location">
    <subcellularLocation>
        <location evidence="1">Periplasm</location>
    </subcellularLocation>
</comment>
<protein>
    <submittedName>
        <fullName evidence="4">Extracellular solute-binding protein</fullName>
    </submittedName>
</protein>
<evidence type="ECO:0000256" key="2">
    <source>
        <dbReference type="ARBA" id="ARBA00008520"/>
    </source>
</evidence>
<dbReference type="OrthoDB" id="9764112at2"/>
<feature type="chain" id="PRO_5022901406" evidence="3">
    <location>
        <begin position="23"/>
        <end position="420"/>
    </location>
</feature>
<evidence type="ECO:0000256" key="1">
    <source>
        <dbReference type="ARBA" id="ARBA00004418"/>
    </source>
</evidence>
<evidence type="ECO:0000256" key="3">
    <source>
        <dbReference type="SAM" id="SignalP"/>
    </source>
</evidence>
<keyword evidence="3" id="KW-0732">Signal</keyword>
<name>A0A5C1QBR1_9SPIO</name>
<dbReference type="InterPro" id="IPR050490">
    <property type="entry name" value="Bact_solute-bd_prot1"/>
</dbReference>
<dbReference type="GO" id="GO:0042597">
    <property type="term" value="C:periplasmic space"/>
    <property type="evidence" value="ECO:0007669"/>
    <property type="project" value="UniProtKB-SubCell"/>
</dbReference>
<evidence type="ECO:0000313" key="5">
    <source>
        <dbReference type="Proteomes" id="UP000323824"/>
    </source>
</evidence>
<dbReference type="Gene3D" id="3.40.190.10">
    <property type="entry name" value="Periplasmic binding protein-like II"/>
    <property type="match status" value="2"/>
</dbReference>